<evidence type="ECO:0000256" key="1">
    <source>
        <dbReference type="SAM" id="MobiDB-lite"/>
    </source>
</evidence>
<comment type="caution">
    <text evidence="3">The sequence shown here is derived from an EMBL/GenBank/DDBJ whole genome shotgun (WGS) entry which is preliminary data.</text>
</comment>
<accession>A0ABP5KNH7</accession>
<name>A0ABP5KNH7_9ACTN</name>
<reference evidence="4" key="1">
    <citation type="journal article" date="2019" name="Int. J. Syst. Evol. Microbiol.">
        <title>The Global Catalogue of Microorganisms (GCM) 10K type strain sequencing project: providing services to taxonomists for standard genome sequencing and annotation.</title>
        <authorList>
            <consortium name="The Broad Institute Genomics Platform"/>
            <consortium name="The Broad Institute Genome Sequencing Center for Infectious Disease"/>
            <person name="Wu L."/>
            <person name="Ma J."/>
        </authorList>
    </citation>
    <scope>NUCLEOTIDE SEQUENCE [LARGE SCALE GENOMIC DNA]</scope>
    <source>
        <strain evidence="4">JCM 14560</strain>
    </source>
</reference>
<proteinExistence type="predicted"/>
<dbReference type="InterPro" id="IPR039365">
    <property type="entry name" value="IS701-like"/>
</dbReference>
<feature type="domain" description="Transposase IS701-like DDE" evidence="2">
    <location>
        <begin position="32"/>
        <end position="294"/>
    </location>
</feature>
<dbReference type="InterPro" id="IPR038721">
    <property type="entry name" value="IS701-like_DDE_dom"/>
</dbReference>
<sequence>MSAGLVRPGHPLPTDALGDLGDSLGTLCDLVLASMQRSDQRAKGELYARGLLLTEGTKSMRNIALHLGPEARGQSMHHFISSSTWDWRPVREALARHLERVLAPPAWVLRPMVVRKDGEHSVGVTRRVDPDSGRIVNSQRAYGLWAASRQLSVPFNWSLHLPADWLEDRVRRNRAKIPERWGTITPGQCAGRVLTEVLDGWGLTARPVVLELGSEESAAVMTACSATGVPFLARIPGGTPLSGADPTLPDRSGQEITAQQLLGGVAARTLRRPVQWWDPVEETARTTLAAAVQVRLPRGRGPDRPPARPRPATLPGPYRPSRPGPQPGSPRTLTLLGEWSDIRSWPTEFWLTDLTGPPGRLLRLAKLARRVDRDFAEVGEQVGLAEFKGRSFEGWHRHATLASVAHAVRALAATAGAYALEPSA</sequence>
<protein>
    <submittedName>
        <fullName evidence="3">Transposase</fullName>
    </submittedName>
</protein>
<evidence type="ECO:0000313" key="4">
    <source>
        <dbReference type="Proteomes" id="UP001422759"/>
    </source>
</evidence>
<feature type="compositionally biased region" description="Pro residues" evidence="1">
    <location>
        <begin position="308"/>
        <end position="328"/>
    </location>
</feature>
<dbReference type="PANTHER" id="PTHR33627:SF1">
    <property type="entry name" value="TRANSPOSASE"/>
    <property type="match status" value="1"/>
</dbReference>
<gene>
    <name evidence="3" type="ORF">GCM10009760_13270</name>
</gene>
<dbReference type="EMBL" id="BAAANT010000005">
    <property type="protein sequence ID" value="GAA2135113.1"/>
    <property type="molecule type" value="Genomic_DNA"/>
</dbReference>
<evidence type="ECO:0000259" key="2">
    <source>
        <dbReference type="Pfam" id="PF13546"/>
    </source>
</evidence>
<dbReference type="Pfam" id="PF13546">
    <property type="entry name" value="DDE_5"/>
    <property type="match status" value="1"/>
</dbReference>
<dbReference type="RefSeq" id="WP_344461725.1">
    <property type="nucleotide sequence ID" value="NZ_BAAANT010000005.1"/>
</dbReference>
<feature type="region of interest" description="Disordered" evidence="1">
    <location>
        <begin position="294"/>
        <end position="330"/>
    </location>
</feature>
<keyword evidence="4" id="KW-1185">Reference proteome</keyword>
<organism evidence="3 4">
    <name type="scientific">Kitasatospora kazusensis</name>
    <dbReference type="NCBI Taxonomy" id="407974"/>
    <lineage>
        <taxon>Bacteria</taxon>
        <taxon>Bacillati</taxon>
        <taxon>Actinomycetota</taxon>
        <taxon>Actinomycetes</taxon>
        <taxon>Kitasatosporales</taxon>
        <taxon>Streptomycetaceae</taxon>
        <taxon>Kitasatospora</taxon>
    </lineage>
</organism>
<dbReference type="Proteomes" id="UP001422759">
    <property type="component" value="Unassembled WGS sequence"/>
</dbReference>
<dbReference type="PANTHER" id="PTHR33627">
    <property type="entry name" value="TRANSPOSASE"/>
    <property type="match status" value="1"/>
</dbReference>
<evidence type="ECO:0000313" key="3">
    <source>
        <dbReference type="EMBL" id="GAA2135113.1"/>
    </source>
</evidence>